<proteinExistence type="predicted"/>
<dbReference type="EMBL" id="RCHS01001660">
    <property type="protein sequence ID" value="RMX52327.1"/>
    <property type="molecule type" value="Genomic_DNA"/>
</dbReference>
<protein>
    <submittedName>
        <fullName evidence="2">Uncharacterized protein</fullName>
    </submittedName>
</protein>
<evidence type="ECO:0000256" key="1">
    <source>
        <dbReference type="SAM" id="SignalP"/>
    </source>
</evidence>
<feature type="chain" id="PRO_5018212542" evidence="1">
    <location>
        <begin position="20"/>
        <end position="93"/>
    </location>
</feature>
<dbReference type="Proteomes" id="UP000275408">
    <property type="component" value="Unassembled WGS sequence"/>
</dbReference>
<organism evidence="2 3">
    <name type="scientific">Pocillopora damicornis</name>
    <name type="common">Cauliflower coral</name>
    <name type="synonym">Millepora damicornis</name>
    <dbReference type="NCBI Taxonomy" id="46731"/>
    <lineage>
        <taxon>Eukaryota</taxon>
        <taxon>Metazoa</taxon>
        <taxon>Cnidaria</taxon>
        <taxon>Anthozoa</taxon>
        <taxon>Hexacorallia</taxon>
        <taxon>Scleractinia</taxon>
        <taxon>Astrocoeniina</taxon>
        <taxon>Pocilloporidae</taxon>
        <taxon>Pocillopora</taxon>
    </lineage>
</organism>
<name>A0A3M6UF75_POCDA</name>
<gene>
    <name evidence="2" type="ORF">pdam_00010357</name>
</gene>
<accession>A0A3M6UF75</accession>
<comment type="caution">
    <text evidence="2">The sequence shown here is derived from an EMBL/GenBank/DDBJ whole genome shotgun (WGS) entry which is preliminary data.</text>
</comment>
<dbReference type="AlphaFoldDB" id="A0A3M6UF75"/>
<keyword evidence="3" id="KW-1185">Reference proteome</keyword>
<feature type="signal peptide" evidence="1">
    <location>
        <begin position="1"/>
        <end position="19"/>
    </location>
</feature>
<keyword evidence="1" id="KW-0732">Signal</keyword>
<reference evidence="2 3" key="1">
    <citation type="journal article" date="2018" name="Sci. Rep.">
        <title>Comparative analysis of the Pocillopora damicornis genome highlights role of immune system in coral evolution.</title>
        <authorList>
            <person name="Cunning R."/>
            <person name="Bay R.A."/>
            <person name="Gillette P."/>
            <person name="Baker A.C."/>
            <person name="Traylor-Knowles N."/>
        </authorList>
    </citation>
    <scope>NUCLEOTIDE SEQUENCE [LARGE SCALE GENOMIC DNA]</scope>
    <source>
        <strain evidence="2">RSMAS</strain>
        <tissue evidence="2">Whole animal</tissue>
    </source>
</reference>
<evidence type="ECO:0000313" key="3">
    <source>
        <dbReference type="Proteomes" id="UP000275408"/>
    </source>
</evidence>
<evidence type="ECO:0000313" key="2">
    <source>
        <dbReference type="EMBL" id="RMX52327.1"/>
    </source>
</evidence>
<sequence>MMKIMTMMMLLQLVTFALAAHSSLPKDGEEPPANKKLWAKITDSNFPTALDDLLPPERTMDTLRIQCPTCEGETEDDCNSKTEMVACPIEAPI</sequence>